<dbReference type="KEGG" id="psoj:PHYSODRAFT_255952"/>
<dbReference type="InParanoid" id="G5A822"/>
<gene>
    <name evidence="3" type="ORF">PHYSODRAFT_255952</name>
</gene>
<feature type="compositionally biased region" description="Basic residues" evidence="1">
    <location>
        <begin position="117"/>
        <end position="160"/>
    </location>
</feature>
<evidence type="ECO:0000313" key="4">
    <source>
        <dbReference type="Proteomes" id="UP000002640"/>
    </source>
</evidence>
<feature type="region of interest" description="Disordered" evidence="1">
    <location>
        <begin position="37"/>
        <end position="168"/>
    </location>
</feature>
<reference evidence="3 4" key="1">
    <citation type="journal article" date="2006" name="Science">
        <title>Phytophthora genome sequences uncover evolutionary origins and mechanisms of pathogenesis.</title>
        <authorList>
            <person name="Tyler B.M."/>
            <person name="Tripathy S."/>
            <person name="Zhang X."/>
            <person name="Dehal P."/>
            <person name="Jiang R.H."/>
            <person name="Aerts A."/>
            <person name="Arredondo F.D."/>
            <person name="Baxter L."/>
            <person name="Bensasson D."/>
            <person name="Beynon J.L."/>
            <person name="Chapman J."/>
            <person name="Damasceno C.M."/>
            <person name="Dorrance A.E."/>
            <person name="Dou D."/>
            <person name="Dickerman A.W."/>
            <person name="Dubchak I.L."/>
            <person name="Garbelotto M."/>
            <person name="Gijzen M."/>
            <person name="Gordon S.G."/>
            <person name="Govers F."/>
            <person name="Grunwald N.J."/>
            <person name="Huang W."/>
            <person name="Ivors K.L."/>
            <person name="Jones R.W."/>
            <person name="Kamoun S."/>
            <person name="Krampis K."/>
            <person name="Lamour K.H."/>
            <person name="Lee M.K."/>
            <person name="McDonald W.H."/>
            <person name="Medina M."/>
            <person name="Meijer H.J."/>
            <person name="Nordberg E.K."/>
            <person name="Maclean D.J."/>
            <person name="Ospina-Giraldo M.D."/>
            <person name="Morris P.F."/>
            <person name="Phuntumart V."/>
            <person name="Putnam N.H."/>
            <person name="Rash S."/>
            <person name="Rose J.K."/>
            <person name="Sakihama Y."/>
            <person name="Salamov A.A."/>
            <person name="Savidor A."/>
            <person name="Scheuring C.F."/>
            <person name="Smith B.M."/>
            <person name="Sobral B.W."/>
            <person name="Terry A."/>
            <person name="Torto-Alalibo T.A."/>
            <person name="Win J."/>
            <person name="Xu Z."/>
            <person name="Zhang H."/>
            <person name="Grigoriev I.V."/>
            <person name="Rokhsar D.S."/>
            <person name="Boore J.L."/>
        </authorList>
    </citation>
    <scope>NUCLEOTIDE SEQUENCE [LARGE SCALE GENOMIC DNA]</scope>
    <source>
        <strain evidence="3 4">P6497</strain>
    </source>
</reference>
<keyword evidence="4" id="KW-1185">Reference proteome</keyword>
<dbReference type="RefSeq" id="XP_009536220.1">
    <property type="nucleotide sequence ID" value="XM_009537925.1"/>
</dbReference>
<dbReference type="AlphaFoldDB" id="G5A822"/>
<feature type="compositionally biased region" description="Basic residues" evidence="1">
    <location>
        <begin position="82"/>
        <end position="92"/>
    </location>
</feature>
<accession>G5A822</accession>
<proteinExistence type="predicted"/>
<feature type="signal peptide" evidence="2">
    <location>
        <begin position="1"/>
        <end position="19"/>
    </location>
</feature>
<evidence type="ECO:0000256" key="1">
    <source>
        <dbReference type="SAM" id="MobiDB-lite"/>
    </source>
</evidence>
<protein>
    <submittedName>
        <fullName evidence="3">Uncharacterized protein</fullName>
    </submittedName>
</protein>
<feature type="chain" id="PRO_5003472847" evidence="2">
    <location>
        <begin position="20"/>
        <end position="168"/>
    </location>
</feature>
<dbReference type="EMBL" id="JH159161">
    <property type="protein sequence ID" value="EGZ08048.1"/>
    <property type="molecule type" value="Genomic_DNA"/>
</dbReference>
<evidence type="ECO:0000256" key="2">
    <source>
        <dbReference type="SAM" id="SignalP"/>
    </source>
</evidence>
<name>G5A822_PHYSP</name>
<keyword evidence="2" id="KW-0732">Signal</keyword>
<organism evidence="3 4">
    <name type="scientific">Phytophthora sojae (strain P6497)</name>
    <name type="common">Soybean stem and root rot agent</name>
    <name type="synonym">Phytophthora megasperma f. sp. glycines</name>
    <dbReference type="NCBI Taxonomy" id="1094619"/>
    <lineage>
        <taxon>Eukaryota</taxon>
        <taxon>Sar</taxon>
        <taxon>Stramenopiles</taxon>
        <taxon>Oomycota</taxon>
        <taxon>Peronosporomycetes</taxon>
        <taxon>Peronosporales</taxon>
        <taxon>Peronosporaceae</taxon>
        <taxon>Phytophthora</taxon>
    </lineage>
</organism>
<dbReference type="OMA" id="GSFDGSW"/>
<sequence length="168" mass="18354">MKFFSTLALLAALAQCTEGHQMLRAGATKSVDFSTLSGSGSDVGSMKHKPRDGSWDGKKPPRHPKGSFDGKMPDGSWGGHVGGRHGPPHHPKGSFDGSFAGHPPKWAGSFDGSFPGHGKHVPFPHKGGKARERRRTARMTRPSSKRRSSRPPRDRTKRPMSFRDLRPQ</sequence>
<dbReference type="Proteomes" id="UP000002640">
    <property type="component" value="Unassembled WGS sequence"/>
</dbReference>
<evidence type="ECO:0000313" key="3">
    <source>
        <dbReference type="EMBL" id="EGZ08048.1"/>
    </source>
</evidence>
<dbReference type="GeneID" id="20638671"/>